<evidence type="ECO:0000313" key="5">
    <source>
        <dbReference type="Proteomes" id="UP000237105"/>
    </source>
</evidence>
<organism evidence="4 5">
    <name type="scientific">Parasponia andersonii</name>
    <name type="common">Sponia andersonii</name>
    <dbReference type="NCBI Taxonomy" id="3476"/>
    <lineage>
        <taxon>Eukaryota</taxon>
        <taxon>Viridiplantae</taxon>
        <taxon>Streptophyta</taxon>
        <taxon>Embryophyta</taxon>
        <taxon>Tracheophyta</taxon>
        <taxon>Spermatophyta</taxon>
        <taxon>Magnoliopsida</taxon>
        <taxon>eudicotyledons</taxon>
        <taxon>Gunneridae</taxon>
        <taxon>Pentapetalae</taxon>
        <taxon>rosids</taxon>
        <taxon>fabids</taxon>
        <taxon>Rosales</taxon>
        <taxon>Cannabaceae</taxon>
        <taxon>Parasponia</taxon>
    </lineage>
</organism>
<sequence>MEYLSKVIDETLRVVNVSLFTYREAKADVSIGGYTISKGWKVLVWFRGIHLDPECYKNPKEFNPSRWNEGQPKKELSFPLEQEVGCALEVILQNLNFQRFFIIFFFTMSLND</sequence>
<dbReference type="GO" id="GO:0020037">
    <property type="term" value="F:heme binding"/>
    <property type="evidence" value="ECO:0007669"/>
    <property type="project" value="InterPro"/>
</dbReference>
<dbReference type="GO" id="GO:0005783">
    <property type="term" value="C:endoplasmic reticulum"/>
    <property type="evidence" value="ECO:0007669"/>
    <property type="project" value="TreeGrafter"/>
</dbReference>
<dbReference type="Gene3D" id="1.10.630.10">
    <property type="entry name" value="Cytochrome P450"/>
    <property type="match status" value="1"/>
</dbReference>
<keyword evidence="5" id="KW-1185">Reference proteome</keyword>
<dbReference type="GO" id="GO:0051777">
    <property type="term" value="F:ent-kaurenoic acid monooxygenase activity"/>
    <property type="evidence" value="ECO:0007669"/>
    <property type="project" value="TreeGrafter"/>
</dbReference>
<gene>
    <name evidence="4" type="ORF">PanWU01x14_176780</name>
</gene>
<dbReference type="InterPro" id="IPR036396">
    <property type="entry name" value="Cyt_P450_sf"/>
</dbReference>
<dbReference type="GO" id="GO:0005506">
    <property type="term" value="F:iron ion binding"/>
    <property type="evidence" value="ECO:0007669"/>
    <property type="project" value="InterPro"/>
</dbReference>
<comment type="similarity">
    <text evidence="1">Belongs to the cytochrome P450 family.</text>
</comment>
<keyword evidence="2" id="KW-0479">Metal-binding</keyword>
<dbReference type="InterPro" id="IPR002397">
    <property type="entry name" value="Cyt_P450_B"/>
</dbReference>
<dbReference type="GO" id="GO:0016132">
    <property type="term" value="P:brassinosteroid biosynthetic process"/>
    <property type="evidence" value="ECO:0007669"/>
    <property type="project" value="TreeGrafter"/>
</dbReference>
<proteinExistence type="inferred from homology"/>
<evidence type="ECO:0000256" key="2">
    <source>
        <dbReference type="ARBA" id="ARBA00022723"/>
    </source>
</evidence>
<reference evidence="5" key="1">
    <citation type="submission" date="2016-06" db="EMBL/GenBank/DDBJ databases">
        <title>Parallel loss of symbiosis genes in relatives of nitrogen-fixing non-legume Parasponia.</title>
        <authorList>
            <person name="Van Velzen R."/>
            <person name="Holmer R."/>
            <person name="Bu F."/>
            <person name="Rutten L."/>
            <person name="Van Zeijl A."/>
            <person name="Liu W."/>
            <person name="Santuari L."/>
            <person name="Cao Q."/>
            <person name="Sharma T."/>
            <person name="Shen D."/>
            <person name="Roswanjaya Y."/>
            <person name="Wardhani T."/>
            <person name="Kalhor M.S."/>
            <person name="Jansen J."/>
            <person name="Van den Hoogen J."/>
            <person name="Gungor B."/>
            <person name="Hartog M."/>
            <person name="Hontelez J."/>
            <person name="Verver J."/>
            <person name="Yang W.-C."/>
            <person name="Schijlen E."/>
            <person name="Repin R."/>
            <person name="Schilthuizen M."/>
            <person name="Schranz E."/>
            <person name="Heidstra R."/>
            <person name="Miyata K."/>
            <person name="Fedorova E."/>
            <person name="Kohlen W."/>
            <person name="Bisseling T."/>
            <person name="Smit S."/>
            <person name="Geurts R."/>
        </authorList>
    </citation>
    <scope>NUCLEOTIDE SEQUENCE [LARGE SCALE GENOMIC DNA]</scope>
    <source>
        <strain evidence="5">cv. WU1-14</strain>
    </source>
</reference>
<dbReference type="PRINTS" id="PR00359">
    <property type="entry name" value="BP450"/>
</dbReference>
<dbReference type="PANTHER" id="PTHR24286:SF290">
    <property type="entry name" value="ENT-KAURENOIC ACID OXIDASE 2-LIKE ISOFORM X1"/>
    <property type="match status" value="1"/>
</dbReference>
<evidence type="ECO:0000313" key="4">
    <source>
        <dbReference type="EMBL" id="PON57088.1"/>
    </source>
</evidence>
<dbReference type="SUPFAM" id="SSF48264">
    <property type="entry name" value="Cytochrome P450"/>
    <property type="match status" value="1"/>
</dbReference>
<keyword evidence="3" id="KW-0408">Iron</keyword>
<dbReference type="AlphaFoldDB" id="A0A2P5C7R5"/>
<dbReference type="PANTHER" id="PTHR24286">
    <property type="entry name" value="CYTOCHROME P450 26"/>
    <property type="match status" value="1"/>
</dbReference>
<comment type="caution">
    <text evidence="4">The sequence shown here is derived from an EMBL/GenBank/DDBJ whole genome shotgun (WGS) entry which is preliminary data.</text>
</comment>
<dbReference type="GO" id="GO:0016125">
    <property type="term" value="P:sterol metabolic process"/>
    <property type="evidence" value="ECO:0007669"/>
    <property type="project" value="TreeGrafter"/>
</dbReference>
<dbReference type="GO" id="GO:0010268">
    <property type="term" value="P:brassinosteroid homeostasis"/>
    <property type="evidence" value="ECO:0007669"/>
    <property type="project" value="TreeGrafter"/>
</dbReference>
<accession>A0A2P5C7R5</accession>
<dbReference type="InterPro" id="IPR001128">
    <property type="entry name" value="Cyt_P450"/>
</dbReference>
<name>A0A2P5C7R5_PARAD</name>
<dbReference type="Pfam" id="PF00067">
    <property type="entry name" value="p450"/>
    <property type="match status" value="1"/>
</dbReference>
<dbReference type="STRING" id="3476.A0A2P5C7R5"/>
<evidence type="ECO:0000256" key="3">
    <source>
        <dbReference type="ARBA" id="ARBA00023004"/>
    </source>
</evidence>
<protein>
    <submittedName>
        <fullName evidence="4">Cytochrome P450, B-class</fullName>
    </submittedName>
</protein>
<evidence type="ECO:0000256" key="1">
    <source>
        <dbReference type="ARBA" id="ARBA00010617"/>
    </source>
</evidence>
<dbReference type="OrthoDB" id="1470350at2759"/>
<dbReference type="Proteomes" id="UP000237105">
    <property type="component" value="Unassembled WGS sequence"/>
</dbReference>
<dbReference type="EMBL" id="JXTB01000163">
    <property type="protein sequence ID" value="PON57088.1"/>
    <property type="molecule type" value="Genomic_DNA"/>
</dbReference>